<evidence type="ECO:0000256" key="9">
    <source>
        <dbReference type="ARBA" id="ARBA00023316"/>
    </source>
</evidence>
<dbReference type="EMBL" id="MFPS01000003">
    <property type="protein sequence ID" value="OGH60068.1"/>
    <property type="molecule type" value="Genomic_DNA"/>
</dbReference>
<comment type="caution">
    <text evidence="17">The sequence shown here is derived from an EMBL/GenBank/DDBJ whole genome shotgun (WGS) entry which is preliminary data.</text>
</comment>
<evidence type="ECO:0000313" key="17">
    <source>
        <dbReference type="EMBL" id="OGH60068.1"/>
    </source>
</evidence>
<reference evidence="17 18" key="1">
    <citation type="journal article" date="2016" name="Nat. Commun.">
        <title>Thousands of microbial genomes shed light on interconnected biogeochemical processes in an aquifer system.</title>
        <authorList>
            <person name="Anantharaman K."/>
            <person name="Brown C.T."/>
            <person name="Hug L.A."/>
            <person name="Sharon I."/>
            <person name="Castelle C.J."/>
            <person name="Probst A.J."/>
            <person name="Thomas B.C."/>
            <person name="Singh A."/>
            <person name="Wilkins M.J."/>
            <person name="Karaoz U."/>
            <person name="Brodie E.L."/>
            <person name="Williams K.H."/>
            <person name="Hubbard S.S."/>
            <person name="Banfield J.F."/>
        </authorList>
    </citation>
    <scope>NUCLEOTIDE SEQUENCE [LARGE SCALE GENOMIC DNA]</scope>
</reference>
<evidence type="ECO:0000256" key="4">
    <source>
        <dbReference type="ARBA" id="ARBA00022618"/>
    </source>
</evidence>
<evidence type="ECO:0000256" key="7">
    <source>
        <dbReference type="ARBA" id="ARBA00022984"/>
    </source>
</evidence>
<dbReference type="AlphaFoldDB" id="A0A1F6LL04"/>
<dbReference type="GO" id="GO:0005737">
    <property type="term" value="C:cytoplasm"/>
    <property type="evidence" value="ECO:0007669"/>
    <property type="project" value="UniProtKB-SubCell"/>
</dbReference>
<evidence type="ECO:0000256" key="6">
    <source>
        <dbReference type="ARBA" id="ARBA00022960"/>
    </source>
</evidence>
<sequence length="436" mass="48214">MFNNTFVINGGKKLKGTIETSSGKNAPIALLCASVLVKNKVILKDMSHVEEIDRMIEVLVSIGVDIKWLDKTSLYIDSSKDLTMDKINKEACASTRVSLLLLGALASREKDYKLYKTGGCKLGERTIRPHLYALEKFGVRVESKSKYYEVKNSSLQAQDIVMYESGDTATENAIMAAIFAPGVSTIKFASANYMVQDLCYFLNTAGAKIEGIGTTTLVITGVKKLHKVDEYFVIPDPVDAMAWISLAITTKSLLTIKNCAYDFLALELENLSVMGQKYLLLNKRKSKSGNFLIYDIKITPSDLKALPDKLHGRPYPGLNIDNVPLFVPILTQAKGETLIHDWVYENRAIYYLELKKLGADILLLDPHRALIKGVVELKANEVVCPPAIRPGMAILIAMLGAKGKSVLKNAYPIERAYDNLVERLRSIGADISKVNN</sequence>
<name>A0A1F6LL04_9BACT</name>
<dbReference type="SUPFAM" id="SSF55205">
    <property type="entry name" value="EPT/RTPC-like"/>
    <property type="match status" value="1"/>
</dbReference>
<protein>
    <recommendedName>
        <fullName evidence="12">UDP-N-acetylglucosamine 1-carboxyvinyltransferase</fullName>
        <ecNumber evidence="11">2.5.1.7</ecNumber>
    </recommendedName>
    <alternativeName>
        <fullName evidence="13">Enoylpyruvate transferase</fullName>
    </alternativeName>
    <alternativeName>
        <fullName evidence="14">UDP-N-acetylglucosamine enolpyruvyl transferase</fullName>
    </alternativeName>
</protein>
<keyword evidence="8" id="KW-0131">Cell cycle</keyword>
<dbReference type="GO" id="GO:0008360">
    <property type="term" value="P:regulation of cell shape"/>
    <property type="evidence" value="ECO:0007669"/>
    <property type="project" value="UniProtKB-KW"/>
</dbReference>
<dbReference type="NCBIfam" id="NF006873">
    <property type="entry name" value="PRK09369.1"/>
    <property type="match status" value="1"/>
</dbReference>
<evidence type="ECO:0000259" key="16">
    <source>
        <dbReference type="Pfam" id="PF00275"/>
    </source>
</evidence>
<evidence type="ECO:0000256" key="10">
    <source>
        <dbReference type="ARBA" id="ARBA00038367"/>
    </source>
</evidence>
<organism evidence="17 18">
    <name type="scientific">Candidatus Magasanikbacteria bacterium RIFCSPHIGHO2_01_FULL_33_34</name>
    <dbReference type="NCBI Taxonomy" id="1798671"/>
    <lineage>
        <taxon>Bacteria</taxon>
        <taxon>Candidatus Magasanikiibacteriota</taxon>
    </lineage>
</organism>
<keyword evidence="6" id="KW-0133">Cell shape</keyword>
<dbReference type="Proteomes" id="UP000177067">
    <property type="component" value="Unassembled WGS sequence"/>
</dbReference>
<dbReference type="Pfam" id="PF00275">
    <property type="entry name" value="EPSP_synthase"/>
    <property type="match status" value="1"/>
</dbReference>
<keyword evidence="7" id="KW-0573">Peptidoglycan synthesis</keyword>
<evidence type="ECO:0000256" key="15">
    <source>
        <dbReference type="ARBA" id="ARBA00047527"/>
    </source>
</evidence>
<dbReference type="EC" id="2.5.1.7" evidence="11"/>
<dbReference type="PANTHER" id="PTHR43783">
    <property type="entry name" value="UDP-N-ACETYLGLUCOSAMINE 1-CARBOXYVINYLTRANSFERASE"/>
    <property type="match status" value="1"/>
</dbReference>
<dbReference type="GO" id="GO:0071555">
    <property type="term" value="P:cell wall organization"/>
    <property type="evidence" value="ECO:0007669"/>
    <property type="project" value="UniProtKB-KW"/>
</dbReference>
<evidence type="ECO:0000256" key="2">
    <source>
        <dbReference type="ARBA" id="ARBA00004752"/>
    </source>
</evidence>
<comment type="subcellular location">
    <subcellularLocation>
        <location evidence="1">Cytoplasm</location>
    </subcellularLocation>
</comment>
<comment type="pathway">
    <text evidence="2">Cell wall biogenesis; peptidoglycan biosynthesis.</text>
</comment>
<dbReference type="InterPro" id="IPR036968">
    <property type="entry name" value="Enolpyruvate_Tfrase_sf"/>
</dbReference>
<evidence type="ECO:0000256" key="8">
    <source>
        <dbReference type="ARBA" id="ARBA00023306"/>
    </source>
</evidence>
<dbReference type="GO" id="GO:0051301">
    <property type="term" value="P:cell division"/>
    <property type="evidence" value="ECO:0007669"/>
    <property type="project" value="UniProtKB-KW"/>
</dbReference>
<keyword evidence="3" id="KW-0963">Cytoplasm</keyword>
<evidence type="ECO:0000256" key="14">
    <source>
        <dbReference type="ARBA" id="ARBA00042842"/>
    </source>
</evidence>
<comment type="catalytic activity">
    <reaction evidence="15">
        <text>phosphoenolpyruvate + UDP-N-acetyl-alpha-D-glucosamine = UDP-N-acetyl-3-O-(1-carboxyvinyl)-alpha-D-glucosamine + phosphate</text>
        <dbReference type="Rhea" id="RHEA:18681"/>
        <dbReference type="ChEBI" id="CHEBI:43474"/>
        <dbReference type="ChEBI" id="CHEBI:57705"/>
        <dbReference type="ChEBI" id="CHEBI:58702"/>
        <dbReference type="ChEBI" id="CHEBI:68483"/>
        <dbReference type="EC" id="2.5.1.7"/>
    </reaction>
</comment>
<proteinExistence type="inferred from homology"/>
<keyword evidence="4" id="KW-0132">Cell division</keyword>
<feature type="domain" description="Enolpyruvate transferase" evidence="16">
    <location>
        <begin position="9"/>
        <end position="424"/>
    </location>
</feature>
<evidence type="ECO:0000313" key="18">
    <source>
        <dbReference type="Proteomes" id="UP000177067"/>
    </source>
</evidence>
<keyword evidence="5" id="KW-0808">Transferase</keyword>
<dbReference type="InterPro" id="IPR001986">
    <property type="entry name" value="Enolpyruvate_Tfrase_dom"/>
</dbReference>
<comment type="similarity">
    <text evidence="10">Belongs to the EPSP synthase family. MurA subfamily.</text>
</comment>
<evidence type="ECO:0000256" key="5">
    <source>
        <dbReference type="ARBA" id="ARBA00022679"/>
    </source>
</evidence>
<gene>
    <name evidence="17" type="ORF">A2725_00255</name>
</gene>
<dbReference type="GO" id="GO:0009252">
    <property type="term" value="P:peptidoglycan biosynthetic process"/>
    <property type="evidence" value="ECO:0007669"/>
    <property type="project" value="UniProtKB-KW"/>
</dbReference>
<dbReference type="InterPro" id="IPR050068">
    <property type="entry name" value="MurA_subfamily"/>
</dbReference>
<dbReference type="PANTHER" id="PTHR43783:SF1">
    <property type="entry name" value="UDP-N-ACETYLGLUCOSAMINE 1-CARBOXYVINYLTRANSFERASE"/>
    <property type="match status" value="1"/>
</dbReference>
<evidence type="ECO:0000256" key="3">
    <source>
        <dbReference type="ARBA" id="ARBA00022490"/>
    </source>
</evidence>
<dbReference type="GO" id="GO:0008760">
    <property type="term" value="F:UDP-N-acetylglucosamine 1-carboxyvinyltransferase activity"/>
    <property type="evidence" value="ECO:0007669"/>
    <property type="project" value="UniProtKB-EC"/>
</dbReference>
<keyword evidence="9" id="KW-0961">Cell wall biogenesis/degradation</keyword>
<evidence type="ECO:0000256" key="13">
    <source>
        <dbReference type="ARBA" id="ARBA00042443"/>
    </source>
</evidence>
<evidence type="ECO:0000256" key="11">
    <source>
        <dbReference type="ARBA" id="ARBA00039108"/>
    </source>
</evidence>
<dbReference type="Gene3D" id="3.65.10.10">
    <property type="entry name" value="Enolpyruvate transferase domain"/>
    <property type="match status" value="2"/>
</dbReference>
<evidence type="ECO:0000256" key="12">
    <source>
        <dbReference type="ARBA" id="ARBA00039754"/>
    </source>
</evidence>
<accession>A0A1F6LL04</accession>
<dbReference type="InterPro" id="IPR013792">
    <property type="entry name" value="RNA3'P_cycl/enolpyr_Trfase_a/b"/>
</dbReference>
<evidence type="ECO:0000256" key="1">
    <source>
        <dbReference type="ARBA" id="ARBA00004496"/>
    </source>
</evidence>